<name>A0A0F9KGD1_9ZZZZ</name>
<sequence length="143" mass="16018">PDTEMAEIFNNADLFISVPLVSATSMSVFDAVACGCFPIMSDCGSNNNVASLLEKHFKGKYQSKDFLVKCSNLMAVGGTYLSVCDTDDLVKKILNRRNSENLKGERISLSEFTLEHNRKMFLDKVMEMLFKVNNKDEVLCLET</sequence>
<proteinExistence type="predicted"/>
<dbReference type="EMBL" id="LAZR01009248">
    <property type="protein sequence ID" value="KKM73771.1"/>
    <property type="molecule type" value="Genomic_DNA"/>
</dbReference>
<dbReference type="Gene3D" id="3.40.50.2000">
    <property type="entry name" value="Glycogen Phosphorylase B"/>
    <property type="match status" value="1"/>
</dbReference>
<feature type="non-terminal residue" evidence="1">
    <location>
        <position position="1"/>
    </location>
</feature>
<accession>A0A0F9KGD1</accession>
<comment type="caution">
    <text evidence="1">The sequence shown here is derived from an EMBL/GenBank/DDBJ whole genome shotgun (WGS) entry which is preliminary data.</text>
</comment>
<protein>
    <recommendedName>
        <fullName evidence="2">Glycosyl transferase family 1 domain-containing protein</fullName>
    </recommendedName>
</protein>
<dbReference type="AlphaFoldDB" id="A0A0F9KGD1"/>
<gene>
    <name evidence="1" type="ORF">LCGC14_1407020</name>
</gene>
<reference evidence="1" key="1">
    <citation type="journal article" date="2015" name="Nature">
        <title>Complex archaea that bridge the gap between prokaryotes and eukaryotes.</title>
        <authorList>
            <person name="Spang A."/>
            <person name="Saw J.H."/>
            <person name="Jorgensen S.L."/>
            <person name="Zaremba-Niedzwiedzka K."/>
            <person name="Martijn J."/>
            <person name="Lind A.E."/>
            <person name="van Eijk R."/>
            <person name="Schleper C."/>
            <person name="Guy L."/>
            <person name="Ettema T.J."/>
        </authorList>
    </citation>
    <scope>NUCLEOTIDE SEQUENCE</scope>
</reference>
<evidence type="ECO:0000313" key="1">
    <source>
        <dbReference type="EMBL" id="KKM73771.1"/>
    </source>
</evidence>
<organism evidence="1">
    <name type="scientific">marine sediment metagenome</name>
    <dbReference type="NCBI Taxonomy" id="412755"/>
    <lineage>
        <taxon>unclassified sequences</taxon>
        <taxon>metagenomes</taxon>
        <taxon>ecological metagenomes</taxon>
    </lineage>
</organism>
<dbReference type="SUPFAM" id="SSF53756">
    <property type="entry name" value="UDP-Glycosyltransferase/glycogen phosphorylase"/>
    <property type="match status" value="1"/>
</dbReference>
<evidence type="ECO:0008006" key="2">
    <source>
        <dbReference type="Google" id="ProtNLM"/>
    </source>
</evidence>